<feature type="compositionally biased region" description="Basic and acidic residues" evidence="6">
    <location>
        <begin position="333"/>
        <end position="352"/>
    </location>
</feature>
<dbReference type="Proteomes" id="UP000291343">
    <property type="component" value="Unassembled WGS sequence"/>
</dbReference>
<evidence type="ECO:0000313" key="8">
    <source>
        <dbReference type="Proteomes" id="UP000291343"/>
    </source>
</evidence>
<comment type="similarity">
    <text evidence="2">Belongs to the synembryn family.</text>
</comment>
<dbReference type="SUPFAM" id="SSF52058">
    <property type="entry name" value="L domain-like"/>
    <property type="match status" value="1"/>
</dbReference>
<keyword evidence="5" id="KW-0143">Chaperone</keyword>
<dbReference type="PANTHER" id="PTHR12425:SF5">
    <property type="entry name" value="SYNEMBRYN"/>
    <property type="match status" value="1"/>
</dbReference>
<organism evidence="7 8">
    <name type="scientific">Laodelphax striatellus</name>
    <name type="common">Small brown planthopper</name>
    <name type="synonym">Delphax striatella</name>
    <dbReference type="NCBI Taxonomy" id="195883"/>
    <lineage>
        <taxon>Eukaryota</taxon>
        <taxon>Metazoa</taxon>
        <taxon>Ecdysozoa</taxon>
        <taxon>Arthropoda</taxon>
        <taxon>Hexapoda</taxon>
        <taxon>Insecta</taxon>
        <taxon>Pterygota</taxon>
        <taxon>Neoptera</taxon>
        <taxon>Paraneoptera</taxon>
        <taxon>Hemiptera</taxon>
        <taxon>Auchenorrhyncha</taxon>
        <taxon>Fulgoroidea</taxon>
        <taxon>Delphacidae</taxon>
        <taxon>Criomorphinae</taxon>
        <taxon>Laodelphax</taxon>
    </lineage>
</organism>
<dbReference type="PRINTS" id="PR01802">
    <property type="entry name" value="SYNEMBRYN"/>
</dbReference>
<dbReference type="PROSITE" id="PS51450">
    <property type="entry name" value="LRR"/>
    <property type="match status" value="1"/>
</dbReference>
<dbReference type="InterPro" id="IPR032675">
    <property type="entry name" value="LRR_dom_sf"/>
</dbReference>
<dbReference type="STRING" id="195883.A0A482WYU0"/>
<dbReference type="InterPro" id="IPR001611">
    <property type="entry name" value="Leu-rich_rpt"/>
</dbReference>
<dbReference type="OrthoDB" id="5585685at2759"/>
<feature type="region of interest" description="Disordered" evidence="6">
    <location>
        <begin position="1"/>
        <end position="26"/>
    </location>
</feature>
<reference evidence="7 8" key="1">
    <citation type="journal article" date="2017" name="Gigascience">
        <title>Genome sequence of the small brown planthopper, Laodelphax striatellus.</title>
        <authorList>
            <person name="Zhu J."/>
            <person name="Jiang F."/>
            <person name="Wang X."/>
            <person name="Yang P."/>
            <person name="Bao Y."/>
            <person name="Zhao W."/>
            <person name="Wang W."/>
            <person name="Lu H."/>
            <person name="Wang Q."/>
            <person name="Cui N."/>
            <person name="Li J."/>
            <person name="Chen X."/>
            <person name="Luo L."/>
            <person name="Yu J."/>
            <person name="Kang L."/>
            <person name="Cui F."/>
        </authorList>
    </citation>
    <scope>NUCLEOTIDE SEQUENCE [LARGE SCALE GENOMIC DNA]</scope>
    <source>
        <strain evidence="7">Lst14</strain>
    </source>
</reference>
<comment type="caution">
    <text evidence="7">The sequence shown here is derived from an EMBL/GenBank/DDBJ whole genome shotgun (WGS) entry which is preliminary data.</text>
</comment>
<dbReference type="SMR" id="A0A482WYU0"/>
<evidence type="ECO:0000256" key="1">
    <source>
        <dbReference type="ARBA" id="ARBA00004544"/>
    </source>
</evidence>
<evidence type="ECO:0000256" key="6">
    <source>
        <dbReference type="SAM" id="MobiDB-lite"/>
    </source>
</evidence>
<accession>A0A482WYU0</accession>
<dbReference type="GO" id="GO:0005938">
    <property type="term" value="C:cell cortex"/>
    <property type="evidence" value="ECO:0007669"/>
    <property type="project" value="UniProtKB-SubCell"/>
</dbReference>
<name>A0A482WYU0_LAOST</name>
<dbReference type="GO" id="GO:0007186">
    <property type="term" value="P:G protein-coupled receptor signaling pathway"/>
    <property type="evidence" value="ECO:0007669"/>
    <property type="project" value="TreeGrafter"/>
</dbReference>
<keyword evidence="3" id="KW-0963">Cytoplasm</keyword>
<keyword evidence="4" id="KW-0344">Guanine-nucleotide releasing factor</keyword>
<feature type="compositionally biased region" description="Basic and acidic residues" evidence="6">
    <location>
        <begin position="234"/>
        <end position="293"/>
    </location>
</feature>
<evidence type="ECO:0000256" key="2">
    <source>
        <dbReference type="ARBA" id="ARBA00009049"/>
    </source>
</evidence>
<dbReference type="Gene3D" id="3.80.10.10">
    <property type="entry name" value="Ribonuclease Inhibitor"/>
    <property type="match status" value="1"/>
</dbReference>
<dbReference type="SUPFAM" id="SSF48371">
    <property type="entry name" value="ARM repeat"/>
    <property type="match status" value="1"/>
</dbReference>
<evidence type="ECO:0000256" key="5">
    <source>
        <dbReference type="ARBA" id="ARBA00023186"/>
    </source>
</evidence>
<dbReference type="InterPro" id="IPR008376">
    <property type="entry name" value="Chaperone_Ric-8_A/B"/>
</dbReference>
<proteinExistence type="inferred from homology"/>
<dbReference type="GO" id="GO:0001965">
    <property type="term" value="F:G-protein alpha-subunit binding"/>
    <property type="evidence" value="ECO:0007669"/>
    <property type="project" value="TreeGrafter"/>
</dbReference>
<feature type="compositionally biased region" description="Polar residues" evidence="6">
    <location>
        <begin position="17"/>
        <end position="26"/>
    </location>
</feature>
<dbReference type="AlphaFoldDB" id="A0A482WYU0"/>
<sequence length="952" mass="106335">MPPFCMRGPHSMAEAPDNNNSNLASLPNGSNGLLSQAFPLENSLPQLLMSQSGVAEEELSTRRSLRLRVVARDMSLQRLSIYTPALRELDLSGSCLTSLRDLGCNLRLEVLCVRRCGLDSLDGASGLALLRQLDASHNAIRDIGPCAMLPHIQRIDLTNNSVNDLSQVGFLSLCGQLRHLTLTGCPLAVLPLVADYQQQVASYRQQVVDLLPELQTLDGQPLPADGLVIDVDENERKGEEENEEKGGEDSDVDTESKAVDDEKETEREKKEGELVKMKFTKQTDPRLTFDKRSRPATSTGLRSSSLLADKELLSAKNIKYRPQSAGHPNIAKPEPEERGKGEECGGRIRGGGEEEGGGGGSEEGETSRLTSGVIVCGNLTAALKKRNRKTQQKNAWTTSCKPVENNELEIKEADNERSKDIDTLLTASKKWRTAFAQYRQLNGMEIDNIVLLRLQAGSVDDIKDVLKNITEKNAQRFRFEELNESERRKKLWSLLFHHLNKSSSAGCHRECLSAIKMLSRDETDLEVMMSDERHVDTLLMHAGLFQQDQLHDISDNEDIQQKFATILEAQKALCNLLFNSKRVQEFCCCNRTIESVVTRLRLFNEPTLPHDVKMFDIKILFLITALSPEARPKLKDELHGMLYLVEILDSIMKEASVDDDHASATLTDTQVSIVIEVLKVLFNIMLKSTTTPQLAHDEDDTAQFMKLQLILKSMLLCKTTPEELIQTLHNHVVNLLTLAPNACHRELISTVSPNDNPRGHEFNGKNMEAVAVLIDFLDKRLNQVKKGQCSDTETLCPILSVLIECAKSDSALRKYVRAQILPPLRDVKTRPEQGDKLRNKLCRLLTCPVTNVRDLVAELLFVLCKESVARMIKYTGYGNAAGMFADRGLLGCRAQQGAGGGAAPYYSSDSDDSETEEYSAYKDRINQFWDAMNLQNLIQPMECLKNRRNTKH</sequence>
<comment type="subcellular location">
    <subcellularLocation>
        <location evidence="1">Cytoplasm</location>
        <location evidence="1">Cell cortex</location>
    </subcellularLocation>
</comment>
<feature type="region of interest" description="Disordered" evidence="6">
    <location>
        <begin position="233"/>
        <end position="303"/>
    </location>
</feature>
<evidence type="ECO:0000313" key="7">
    <source>
        <dbReference type="EMBL" id="RZF38695.1"/>
    </source>
</evidence>
<dbReference type="InterPro" id="IPR019318">
    <property type="entry name" value="Gua_nucleotide_exch_fac_Ric8"/>
</dbReference>
<dbReference type="GO" id="GO:0005085">
    <property type="term" value="F:guanyl-nucleotide exchange factor activity"/>
    <property type="evidence" value="ECO:0007669"/>
    <property type="project" value="UniProtKB-KW"/>
</dbReference>
<dbReference type="PANTHER" id="PTHR12425">
    <property type="entry name" value="SYNEMBRYN"/>
    <property type="match status" value="1"/>
</dbReference>
<protein>
    <submittedName>
        <fullName evidence="7">Uncharacterized protein</fullName>
    </submittedName>
</protein>
<keyword evidence="8" id="KW-1185">Reference proteome</keyword>
<evidence type="ECO:0000256" key="4">
    <source>
        <dbReference type="ARBA" id="ARBA00022658"/>
    </source>
</evidence>
<dbReference type="InParanoid" id="A0A482WYU0"/>
<gene>
    <name evidence="7" type="ORF">LSTR_LSTR003501</name>
</gene>
<feature type="region of interest" description="Disordered" evidence="6">
    <location>
        <begin position="318"/>
        <end position="368"/>
    </location>
</feature>
<dbReference type="FunCoup" id="A0A482WYU0">
    <property type="interactions" value="1631"/>
</dbReference>
<dbReference type="InterPro" id="IPR016024">
    <property type="entry name" value="ARM-type_fold"/>
</dbReference>
<dbReference type="Pfam" id="PF10165">
    <property type="entry name" value="Ric8"/>
    <property type="match status" value="1"/>
</dbReference>
<dbReference type="EMBL" id="QKKF02022000">
    <property type="protein sequence ID" value="RZF38695.1"/>
    <property type="molecule type" value="Genomic_DNA"/>
</dbReference>
<evidence type="ECO:0000256" key="3">
    <source>
        <dbReference type="ARBA" id="ARBA00022490"/>
    </source>
</evidence>